<gene>
    <name evidence="2" type="ORF">AMSG_07145</name>
</gene>
<keyword evidence="1" id="KW-0472">Membrane</keyword>
<feature type="transmembrane region" description="Helical" evidence="1">
    <location>
        <begin position="159"/>
        <end position="182"/>
    </location>
</feature>
<dbReference type="AlphaFoldDB" id="A0A0L0DFH1"/>
<protein>
    <submittedName>
        <fullName evidence="2">Uncharacterized protein</fullName>
    </submittedName>
</protein>
<sequence>MDRLGIASELMCPMCSRAVPDSHAMRVLSNTYRERLARWRTAADAEQVAREWQLSLVGRLVAWILLPFSALQSMSSLSEVYKMCMYYSAKAPKRYHGSHFCFGRWLVTGKFAWLKLFVIGSIIDYILGANVASSHAAAAMIDWLAQYPGPAQVVWVLGWLYAFETMILGGIAAAASLGFAALTTTHSLVSMPFKAAWELLMPIAAPYTAAVTTGACNATLALLYGGG</sequence>
<evidence type="ECO:0000313" key="3">
    <source>
        <dbReference type="Proteomes" id="UP000054408"/>
    </source>
</evidence>
<keyword evidence="3" id="KW-1185">Reference proteome</keyword>
<dbReference type="EMBL" id="GL349463">
    <property type="protein sequence ID" value="KNC50906.1"/>
    <property type="molecule type" value="Genomic_DNA"/>
</dbReference>
<dbReference type="RefSeq" id="XP_013756608.1">
    <property type="nucleotide sequence ID" value="XM_013901154.1"/>
</dbReference>
<dbReference type="Proteomes" id="UP000054408">
    <property type="component" value="Unassembled WGS sequence"/>
</dbReference>
<name>A0A0L0DFH1_THETB</name>
<feature type="transmembrane region" description="Helical" evidence="1">
    <location>
        <begin position="102"/>
        <end position="123"/>
    </location>
</feature>
<evidence type="ECO:0000313" key="2">
    <source>
        <dbReference type="EMBL" id="KNC50906.1"/>
    </source>
</evidence>
<evidence type="ECO:0000256" key="1">
    <source>
        <dbReference type="SAM" id="Phobius"/>
    </source>
</evidence>
<dbReference type="GeneID" id="25566138"/>
<accession>A0A0L0DFH1</accession>
<organism evidence="2 3">
    <name type="scientific">Thecamonas trahens ATCC 50062</name>
    <dbReference type="NCBI Taxonomy" id="461836"/>
    <lineage>
        <taxon>Eukaryota</taxon>
        <taxon>Apusozoa</taxon>
        <taxon>Apusomonadida</taxon>
        <taxon>Apusomonadidae</taxon>
        <taxon>Thecamonas</taxon>
    </lineage>
</organism>
<keyword evidence="1" id="KW-0812">Transmembrane</keyword>
<proteinExistence type="predicted"/>
<keyword evidence="1" id="KW-1133">Transmembrane helix</keyword>
<feature type="transmembrane region" description="Helical" evidence="1">
    <location>
        <begin position="203"/>
        <end position="224"/>
    </location>
</feature>
<reference evidence="2 3" key="1">
    <citation type="submission" date="2010-05" db="EMBL/GenBank/DDBJ databases">
        <title>The Genome Sequence of Thecamonas trahens ATCC 50062.</title>
        <authorList>
            <consortium name="The Broad Institute Genome Sequencing Platform"/>
            <person name="Russ C."/>
            <person name="Cuomo C."/>
            <person name="Shea T."/>
            <person name="Young S.K."/>
            <person name="Zeng Q."/>
            <person name="Koehrsen M."/>
            <person name="Haas B."/>
            <person name="Borodovsky M."/>
            <person name="Guigo R."/>
            <person name="Alvarado L."/>
            <person name="Berlin A."/>
            <person name="Bochicchio J."/>
            <person name="Borenstein D."/>
            <person name="Chapman S."/>
            <person name="Chen Z."/>
            <person name="Freedman E."/>
            <person name="Gellesch M."/>
            <person name="Goldberg J."/>
            <person name="Griggs A."/>
            <person name="Gujja S."/>
            <person name="Heilman E."/>
            <person name="Heiman D."/>
            <person name="Hepburn T."/>
            <person name="Howarth C."/>
            <person name="Jen D."/>
            <person name="Larson L."/>
            <person name="Mehta T."/>
            <person name="Park D."/>
            <person name="Pearson M."/>
            <person name="Roberts A."/>
            <person name="Saif S."/>
            <person name="Shenoy N."/>
            <person name="Sisk P."/>
            <person name="Stolte C."/>
            <person name="Sykes S."/>
            <person name="Thomson T."/>
            <person name="Walk T."/>
            <person name="White J."/>
            <person name="Yandava C."/>
            <person name="Burger G."/>
            <person name="Gray M.W."/>
            <person name="Holland P.W.H."/>
            <person name="King N."/>
            <person name="Lang F.B.F."/>
            <person name="Roger A.J."/>
            <person name="Ruiz-Trillo I."/>
            <person name="Lander E."/>
            <person name="Nusbaum C."/>
        </authorList>
    </citation>
    <scope>NUCLEOTIDE SEQUENCE [LARGE SCALE GENOMIC DNA]</scope>
    <source>
        <strain evidence="2 3">ATCC 50062</strain>
    </source>
</reference>